<proteinExistence type="predicted"/>
<comment type="caution">
    <text evidence="1">The sequence shown here is derived from an EMBL/GenBank/DDBJ whole genome shotgun (WGS) entry which is preliminary data.</text>
</comment>
<dbReference type="PANTHER" id="PTHR42850:SF4">
    <property type="entry name" value="ZINC-DEPENDENT ENDOPOLYPHOSPHATASE"/>
    <property type="match status" value="1"/>
</dbReference>
<reference evidence="1" key="1">
    <citation type="journal article" date="2014" name="Int. J. Syst. Evol. Microbiol.">
        <title>Complete genome sequence of Corynebacterium casei LMG S-19264T (=DSM 44701T), isolated from a smear-ripened cheese.</title>
        <authorList>
            <consortium name="US DOE Joint Genome Institute (JGI-PGF)"/>
            <person name="Walter F."/>
            <person name="Albersmeier A."/>
            <person name="Kalinowski J."/>
            <person name="Ruckert C."/>
        </authorList>
    </citation>
    <scope>NUCLEOTIDE SEQUENCE</scope>
    <source>
        <strain evidence="1">CGMCC 1.15254</strain>
    </source>
</reference>
<dbReference type="InterPro" id="IPR050126">
    <property type="entry name" value="Ap4A_hydrolase"/>
</dbReference>
<protein>
    <recommendedName>
        <fullName evidence="3">Calcineurin-like phosphoesterase domain-containing protein</fullName>
    </recommendedName>
</protein>
<keyword evidence="2" id="KW-1185">Reference proteome</keyword>
<dbReference type="GO" id="GO:0016791">
    <property type="term" value="F:phosphatase activity"/>
    <property type="evidence" value="ECO:0007669"/>
    <property type="project" value="TreeGrafter"/>
</dbReference>
<accession>A0A917BXM7</accession>
<reference evidence="1" key="2">
    <citation type="submission" date="2020-09" db="EMBL/GenBank/DDBJ databases">
        <authorList>
            <person name="Sun Q."/>
            <person name="Zhou Y."/>
        </authorList>
    </citation>
    <scope>NUCLEOTIDE SEQUENCE</scope>
    <source>
        <strain evidence="1">CGMCC 1.15254</strain>
    </source>
</reference>
<dbReference type="GO" id="GO:0005737">
    <property type="term" value="C:cytoplasm"/>
    <property type="evidence" value="ECO:0007669"/>
    <property type="project" value="TreeGrafter"/>
</dbReference>
<gene>
    <name evidence="1" type="ORF">GCM10011332_15440</name>
</gene>
<sequence>MSQDGKFAKLTGKKRIWAVGAIHGEVDKLKALHGQLANHFLPGDALIYCGNILGRGPDVAGTLNEVLNFRRLVILQEGAETDDVVFLRGCQEEMLYKMRQLPFAREPEEVLEWMYNQGVESTLQAYHTSCAEGIKAAKGGMSALSAWTNALKETMRTMDGHEQYMDALKRAAYSDDKKLLFVNANVVPDMPLDAQTDAFWWGTQEFRELDHPYSGFERTVRGYDHRQGGFHMAKHQLCIDSGCGFGGKLSGVCFEENGALVERIDV</sequence>
<dbReference type="AlphaFoldDB" id="A0A917BXM7"/>
<evidence type="ECO:0008006" key="3">
    <source>
        <dbReference type="Google" id="ProtNLM"/>
    </source>
</evidence>
<evidence type="ECO:0000313" key="2">
    <source>
        <dbReference type="Proteomes" id="UP000632498"/>
    </source>
</evidence>
<organism evidence="1 2">
    <name type="scientific">Terasakiella brassicae</name>
    <dbReference type="NCBI Taxonomy" id="1634917"/>
    <lineage>
        <taxon>Bacteria</taxon>
        <taxon>Pseudomonadati</taxon>
        <taxon>Pseudomonadota</taxon>
        <taxon>Alphaproteobacteria</taxon>
        <taxon>Rhodospirillales</taxon>
        <taxon>Terasakiellaceae</taxon>
        <taxon>Terasakiella</taxon>
    </lineage>
</organism>
<dbReference type="EMBL" id="BMHV01000009">
    <property type="protein sequence ID" value="GGF62492.1"/>
    <property type="molecule type" value="Genomic_DNA"/>
</dbReference>
<dbReference type="InterPro" id="IPR029052">
    <property type="entry name" value="Metallo-depent_PP-like"/>
</dbReference>
<evidence type="ECO:0000313" key="1">
    <source>
        <dbReference type="EMBL" id="GGF62492.1"/>
    </source>
</evidence>
<dbReference type="Gene3D" id="3.60.21.10">
    <property type="match status" value="1"/>
</dbReference>
<dbReference type="PANTHER" id="PTHR42850">
    <property type="entry name" value="METALLOPHOSPHOESTERASE"/>
    <property type="match status" value="1"/>
</dbReference>
<dbReference type="Proteomes" id="UP000632498">
    <property type="component" value="Unassembled WGS sequence"/>
</dbReference>
<dbReference type="SUPFAM" id="SSF56300">
    <property type="entry name" value="Metallo-dependent phosphatases"/>
    <property type="match status" value="1"/>
</dbReference>
<dbReference type="RefSeq" id="WP_188663546.1">
    <property type="nucleotide sequence ID" value="NZ_BMHV01000009.1"/>
</dbReference>
<name>A0A917BXM7_9PROT</name>